<dbReference type="Proteomes" id="UP000013785">
    <property type="component" value="Unassembled WGS sequence"/>
</dbReference>
<dbReference type="SUPFAM" id="SSF47413">
    <property type="entry name" value="lambda repressor-like DNA-binding domains"/>
    <property type="match status" value="1"/>
</dbReference>
<dbReference type="GO" id="GO:0003677">
    <property type="term" value="F:DNA binding"/>
    <property type="evidence" value="ECO:0007669"/>
    <property type="project" value="InterPro"/>
</dbReference>
<dbReference type="RefSeq" id="WP_010767405.1">
    <property type="nucleotide sequence ID" value="NZ_ASWE01000002.1"/>
</dbReference>
<sequence length="281" mass="32337">MKLNGSVIKKRRIDYNMTQNQLAHGICKQATISNIEKKNTANSMDIISAICARLDLEISDVLVNSYAPAVKENLKKITKLIEVRKFVEAEELLKKLTIMEDKLDARELQELYLQRGTLDFLSNKNPETILFYLYKSLDFGAESNQVLFILANSILGAYYSDRGLTEQAESIFSKTIKLLKAYEKEDDRNPRLALTYYNIANFYSKKKNYTEALDYCDSGLKICAKYSSLVGLDYLLYEKAYNTKALKRANARDEYIVALGISEVLENDWIRKTILEEMKDF</sequence>
<dbReference type="InterPro" id="IPR001387">
    <property type="entry name" value="Cro/C1-type_HTH"/>
</dbReference>
<dbReference type="HOGENOM" id="CLU_053304_2_0_9"/>
<comment type="caution">
    <text evidence="2">The sequence shown here is derived from an EMBL/GenBank/DDBJ whole genome shotgun (WGS) entry which is preliminary data.</text>
</comment>
<organism evidence="2 3">
    <name type="scientific">Enterococcus phoeniculicola ATCC BAA-412</name>
    <dbReference type="NCBI Taxonomy" id="1158610"/>
    <lineage>
        <taxon>Bacteria</taxon>
        <taxon>Bacillati</taxon>
        <taxon>Bacillota</taxon>
        <taxon>Bacilli</taxon>
        <taxon>Lactobacillales</taxon>
        <taxon>Enterococcaceae</taxon>
        <taxon>Enterococcus</taxon>
    </lineage>
</organism>
<protein>
    <recommendedName>
        <fullName evidence="1">HTH cro/C1-type domain-containing protein</fullName>
    </recommendedName>
</protein>
<dbReference type="SMART" id="SM00028">
    <property type="entry name" value="TPR"/>
    <property type="match status" value="2"/>
</dbReference>
<dbReference type="SMART" id="SM00530">
    <property type="entry name" value="HTH_XRE"/>
    <property type="match status" value="1"/>
</dbReference>
<proteinExistence type="predicted"/>
<evidence type="ECO:0000313" key="2">
    <source>
        <dbReference type="EMBL" id="EOL46612.1"/>
    </source>
</evidence>
<dbReference type="InterPro" id="IPR010982">
    <property type="entry name" value="Lambda_DNA-bd_dom_sf"/>
</dbReference>
<dbReference type="PATRIC" id="fig|1158610.3.peg.708"/>
<dbReference type="InterPro" id="IPR011990">
    <property type="entry name" value="TPR-like_helical_dom_sf"/>
</dbReference>
<dbReference type="AlphaFoldDB" id="R3WGM2"/>
<name>R3WGM2_9ENTE</name>
<dbReference type="EMBL" id="AJAT01000010">
    <property type="protein sequence ID" value="EOL46612.1"/>
    <property type="molecule type" value="Genomic_DNA"/>
</dbReference>
<dbReference type="eggNOG" id="COG1396">
    <property type="taxonomic scope" value="Bacteria"/>
</dbReference>
<dbReference type="PROSITE" id="PS50943">
    <property type="entry name" value="HTH_CROC1"/>
    <property type="match status" value="1"/>
</dbReference>
<dbReference type="STRING" id="154621.RV11_GL001767"/>
<dbReference type="Gene3D" id="1.25.40.10">
    <property type="entry name" value="Tetratricopeptide repeat domain"/>
    <property type="match status" value="1"/>
</dbReference>
<evidence type="ECO:0000259" key="1">
    <source>
        <dbReference type="PROSITE" id="PS50943"/>
    </source>
</evidence>
<dbReference type="Pfam" id="PF01381">
    <property type="entry name" value="HTH_3"/>
    <property type="match status" value="1"/>
</dbReference>
<dbReference type="InterPro" id="IPR019734">
    <property type="entry name" value="TPR_rpt"/>
</dbReference>
<gene>
    <name evidence="2" type="ORF">UC3_00732</name>
</gene>
<dbReference type="SUPFAM" id="SSF48452">
    <property type="entry name" value="TPR-like"/>
    <property type="match status" value="1"/>
</dbReference>
<reference evidence="2 3" key="1">
    <citation type="submission" date="2013-02" db="EMBL/GenBank/DDBJ databases">
        <title>The Genome Sequence of Enterococcus phoeniculicola BAA-412.</title>
        <authorList>
            <consortium name="The Broad Institute Genome Sequencing Platform"/>
            <consortium name="The Broad Institute Genome Sequencing Center for Infectious Disease"/>
            <person name="Earl A.M."/>
            <person name="Gilmore M.S."/>
            <person name="Lebreton F."/>
            <person name="Walker B."/>
            <person name="Young S.K."/>
            <person name="Zeng Q."/>
            <person name="Gargeya S."/>
            <person name="Fitzgerald M."/>
            <person name="Haas B."/>
            <person name="Abouelleil A."/>
            <person name="Alvarado L."/>
            <person name="Arachchi H.M."/>
            <person name="Berlin A.M."/>
            <person name="Chapman S.B."/>
            <person name="Dewar J."/>
            <person name="Goldberg J."/>
            <person name="Griggs A."/>
            <person name="Gujja S."/>
            <person name="Hansen M."/>
            <person name="Howarth C."/>
            <person name="Imamovic A."/>
            <person name="Larimer J."/>
            <person name="McCowan C."/>
            <person name="Murphy C."/>
            <person name="Neiman D."/>
            <person name="Pearson M."/>
            <person name="Priest M."/>
            <person name="Roberts A."/>
            <person name="Saif S."/>
            <person name="Shea T."/>
            <person name="Sisk P."/>
            <person name="Sykes S."/>
            <person name="Wortman J."/>
            <person name="Nusbaum C."/>
            <person name="Birren B."/>
        </authorList>
    </citation>
    <scope>NUCLEOTIDE SEQUENCE [LARGE SCALE GENOMIC DNA]</scope>
    <source>
        <strain evidence="2 3">ATCC BAA-412</strain>
    </source>
</reference>
<dbReference type="InterPro" id="IPR053163">
    <property type="entry name" value="HTH-type_regulator_Rgg"/>
</dbReference>
<dbReference type="OrthoDB" id="1150409at2"/>
<feature type="domain" description="HTH cro/C1-type" evidence="1">
    <location>
        <begin position="8"/>
        <end position="61"/>
    </location>
</feature>
<accession>R3WGM2</accession>
<dbReference type="CDD" id="cd00093">
    <property type="entry name" value="HTH_XRE"/>
    <property type="match status" value="1"/>
</dbReference>
<dbReference type="PANTHER" id="PTHR37038:SF14">
    <property type="entry name" value="TRANSCRIPTIONAL ACTIVATOR"/>
    <property type="match status" value="1"/>
</dbReference>
<evidence type="ECO:0000313" key="3">
    <source>
        <dbReference type="Proteomes" id="UP000013785"/>
    </source>
</evidence>
<keyword evidence="3" id="KW-1185">Reference proteome</keyword>
<dbReference type="PANTHER" id="PTHR37038">
    <property type="entry name" value="TRANSCRIPTIONAL REGULATOR-RELATED"/>
    <property type="match status" value="1"/>
</dbReference>
<dbReference type="Pfam" id="PF13374">
    <property type="entry name" value="TPR_10"/>
    <property type="match status" value="1"/>
</dbReference>